<evidence type="ECO:0008006" key="4">
    <source>
        <dbReference type="Google" id="ProtNLM"/>
    </source>
</evidence>
<dbReference type="PANTHER" id="PTHR28265">
    <property type="entry name" value="MAINTENANCE OF TELOMERE CAPPING PROTEIN 1"/>
    <property type="match status" value="1"/>
</dbReference>
<reference evidence="2 3" key="1">
    <citation type="submission" date="2023-08" db="EMBL/GenBank/DDBJ databases">
        <title>Black Yeasts Isolated from many extreme environments.</title>
        <authorList>
            <person name="Coleine C."/>
            <person name="Stajich J.E."/>
            <person name="Selbmann L."/>
        </authorList>
    </citation>
    <scope>NUCLEOTIDE SEQUENCE [LARGE SCALE GENOMIC DNA]</scope>
    <source>
        <strain evidence="2 3">CCFEE 536</strain>
    </source>
</reference>
<evidence type="ECO:0000256" key="1">
    <source>
        <dbReference type="SAM" id="MobiDB-lite"/>
    </source>
</evidence>
<organism evidence="2 3">
    <name type="scientific">Cryomyces antarcticus</name>
    <dbReference type="NCBI Taxonomy" id="329879"/>
    <lineage>
        <taxon>Eukaryota</taxon>
        <taxon>Fungi</taxon>
        <taxon>Dikarya</taxon>
        <taxon>Ascomycota</taxon>
        <taxon>Pezizomycotina</taxon>
        <taxon>Dothideomycetes</taxon>
        <taxon>Dothideomycetes incertae sedis</taxon>
        <taxon>Cryomyces</taxon>
    </lineage>
</organism>
<dbReference type="Proteomes" id="UP001357485">
    <property type="component" value="Unassembled WGS sequence"/>
</dbReference>
<keyword evidence="3" id="KW-1185">Reference proteome</keyword>
<dbReference type="Pfam" id="PF10310">
    <property type="entry name" value="DUF5427"/>
    <property type="match status" value="1"/>
</dbReference>
<protein>
    <recommendedName>
        <fullName evidence="4">Maintenance of telomere capping protein 1</fullName>
    </recommendedName>
</protein>
<feature type="region of interest" description="Disordered" evidence="1">
    <location>
        <begin position="15"/>
        <end position="167"/>
    </location>
</feature>
<feature type="region of interest" description="Disordered" evidence="1">
    <location>
        <begin position="414"/>
        <end position="437"/>
    </location>
</feature>
<sequence>MASKKALTDEELFAQFEGIGEDDSTTSTTTTTKAPARAVQSNTAPSLQEEEEDPLAELTALASARPVSRPSTPADRLSSSTTSGKRTDAVHTPSSSGPGSGRTSEDKPRVSVPRKSGESTRSFHQSSKPTVDDVADQDLPQQKVFQAPPPPPTAKGEEKKQGGGGGWWGSVFATASAAVKQAEAAVKEIQKNEEAQRWAEQVKGNACHYNSTLTFPNQRLAFICERVLLRTRADTKRLHGTGGQLSSRALPTFTNILHTLAPPISQHERLQIHITHDLIGYPSLDPLIYTTFSRVMSQVEGGDLLVIQRGSESSHRRASIDGYTGGSQAGWSDGPWWRDSSTKRDLGLVQGLREGTRLVRVAAESYATDFFAARGGVEEAAKAAASVLSESNPVRSSDIFLAIQAVGYTSPSDLFAGPSEATSESGHTEKKLTGGIEDPPDAPDALVVFALFLHDPIHSITFSTLSQPIPQKWIAWLDAAPTYPDSDYGDAAGALPAEIMDIINTGGVDPREWVAEWVEEVLGLSVGVVAQRYVARRMGVGEGGIGRGKKREEVVEAGGGEAARAI</sequence>
<evidence type="ECO:0000313" key="3">
    <source>
        <dbReference type="Proteomes" id="UP001357485"/>
    </source>
</evidence>
<feature type="compositionally biased region" description="Polar residues" evidence="1">
    <location>
        <begin position="119"/>
        <end position="129"/>
    </location>
</feature>
<dbReference type="InterPro" id="IPR018814">
    <property type="entry name" value="DUF5427"/>
</dbReference>
<gene>
    <name evidence="2" type="ORF">LTR16_004664</name>
</gene>
<dbReference type="EMBL" id="JAVRRA010000647">
    <property type="protein sequence ID" value="KAK5285291.1"/>
    <property type="molecule type" value="Genomic_DNA"/>
</dbReference>
<name>A0ABR0M693_9PEZI</name>
<dbReference type="PANTHER" id="PTHR28265:SF1">
    <property type="entry name" value="MAINTENANCE OF TELOMERE CAPPING PROTEIN 1"/>
    <property type="match status" value="1"/>
</dbReference>
<accession>A0ABR0M693</accession>
<comment type="caution">
    <text evidence="2">The sequence shown here is derived from an EMBL/GenBank/DDBJ whole genome shotgun (WGS) entry which is preliminary data.</text>
</comment>
<evidence type="ECO:0000313" key="2">
    <source>
        <dbReference type="EMBL" id="KAK5285291.1"/>
    </source>
</evidence>
<proteinExistence type="predicted"/>